<feature type="compositionally biased region" description="Polar residues" evidence="1">
    <location>
        <begin position="376"/>
        <end position="388"/>
    </location>
</feature>
<dbReference type="AlphaFoldDB" id="A0A8J6AY14"/>
<feature type="compositionally biased region" description="Pro residues" evidence="1">
    <location>
        <begin position="463"/>
        <end position="475"/>
    </location>
</feature>
<name>A0A8J6AY14_9EUKA</name>
<evidence type="ECO:0000313" key="2">
    <source>
        <dbReference type="EMBL" id="KAG9397651.1"/>
    </source>
</evidence>
<feature type="compositionally biased region" description="Low complexity" evidence="1">
    <location>
        <begin position="151"/>
        <end position="166"/>
    </location>
</feature>
<proteinExistence type="predicted"/>
<gene>
    <name evidence="2" type="ORF">J8273_0781</name>
</gene>
<evidence type="ECO:0000313" key="3">
    <source>
        <dbReference type="Proteomes" id="UP000717585"/>
    </source>
</evidence>
<dbReference type="Proteomes" id="UP000717585">
    <property type="component" value="Unassembled WGS sequence"/>
</dbReference>
<organism evidence="2 3">
    <name type="scientific">Carpediemonas membranifera</name>
    <dbReference type="NCBI Taxonomy" id="201153"/>
    <lineage>
        <taxon>Eukaryota</taxon>
        <taxon>Metamonada</taxon>
        <taxon>Carpediemonas-like organisms</taxon>
        <taxon>Carpediemonas</taxon>
    </lineage>
</organism>
<reference evidence="2" key="1">
    <citation type="submission" date="2021-05" db="EMBL/GenBank/DDBJ databases">
        <title>A free-living protist that lacks canonical eukaryotic 1 DNA replication and segregation systems.</title>
        <authorList>
            <person name="Salas-Leiva D.E."/>
            <person name="Tromer E.C."/>
            <person name="Curtis B.A."/>
            <person name="Jerlstrom-Hultqvist J."/>
            <person name="Kolisko M."/>
            <person name="Yi Z."/>
            <person name="Salas-Leiva J.S."/>
            <person name="Gallot-Lavallee L."/>
            <person name="Kops G.J.P.L."/>
            <person name="Archibald J.M."/>
            <person name="Simpson A.G.B."/>
            <person name="Roger A.J."/>
        </authorList>
    </citation>
    <scope>NUCLEOTIDE SEQUENCE</scope>
    <source>
        <strain evidence="2">BICM</strain>
    </source>
</reference>
<feature type="region of interest" description="Disordered" evidence="1">
    <location>
        <begin position="62"/>
        <end position="166"/>
    </location>
</feature>
<feature type="compositionally biased region" description="Basic and acidic residues" evidence="1">
    <location>
        <begin position="511"/>
        <end position="522"/>
    </location>
</feature>
<comment type="caution">
    <text evidence="2">The sequence shown here is derived from an EMBL/GenBank/DDBJ whole genome shotgun (WGS) entry which is preliminary data.</text>
</comment>
<feature type="compositionally biased region" description="Pro residues" evidence="1">
    <location>
        <begin position="396"/>
        <end position="406"/>
    </location>
</feature>
<feature type="compositionally biased region" description="Low complexity" evidence="1">
    <location>
        <begin position="526"/>
        <end position="543"/>
    </location>
</feature>
<sequence length="551" mass="58349">MVGSHRCIRLPNTGTCVLAYPSPDFIPDSYIGVLADLTRVDAGKFKEIPSYASSYTKLSRSLASSSSEPPFRHPPPLSLDFQSLEHPRNDATSGHNAPLDDAERDHSTLSSSHRSRRQRNLDDTVEVVGQAHSGKPDSIDESPGLNTPDTLSSNRPASPASPPLSHSVTIMVDGVPVLVNSRIAAETGDIVIRVPTDGPPRLVGPHVPWTHSPQPRAAPSVYDPAARFTAGPEATVAVSTPKEQPSAASTSLATRQIMHALKSPKPTPPPVDWQEASLVSSKTEKHKSPRAIMSKEGFHRGRMQADTASTLGGQSPMRRRGLRETRTPELAGSAPKSTPASGVVVMKTHDTARMVLSAPPTLPAIATGATSLKMPETQSPARSSASTTPRLLNSPALPPSPSPGPLGSPSSRRPRGALRARPHTPHTIAGKTEKVALPPPSLAASLPASTLPSLRTPPRVRPRPPSPHSIEPPPLVLKELSPPSSVQDRPNSSRWTMVESPSLSADSGSEDMMRSSPGERVRPGIVPRTPVSVGVRPGVGSSRNHPGHPRL</sequence>
<feature type="region of interest" description="Disordered" evidence="1">
    <location>
        <begin position="370"/>
        <end position="551"/>
    </location>
</feature>
<feature type="compositionally biased region" description="Low complexity" evidence="1">
    <location>
        <begin position="442"/>
        <end position="457"/>
    </location>
</feature>
<keyword evidence="3" id="KW-1185">Reference proteome</keyword>
<evidence type="ECO:0000256" key="1">
    <source>
        <dbReference type="SAM" id="MobiDB-lite"/>
    </source>
</evidence>
<feature type="region of interest" description="Disordered" evidence="1">
    <location>
        <begin position="304"/>
        <end position="342"/>
    </location>
</feature>
<feature type="compositionally biased region" description="Basic residues" evidence="1">
    <location>
        <begin position="412"/>
        <end position="424"/>
    </location>
</feature>
<dbReference type="EMBL" id="JAHDYR010000001">
    <property type="protein sequence ID" value="KAG9397651.1"/>
    <property type="molecule type" value="Genomic_DNA"/>
</dbReference>
<accession>A0A8J6AY14</accession>
<feature type="compositionally biased region" description="Polar residues" evidence="1">
    <location>
        <begin position="482"/>
        <end position="507"/>
    </location>
</feature>
<protein>
    <submittedName>
        <fullName evidence="2">Uncharacterized protein</fullName>
    </submittedName>
</protein>